<reference evidence="4" key="1">
    <citation type="journal article" date="2015" name="PLoS Genet.">
        <title>The dynamic genome and transcriptome of the human fungal pathogen Blastomyces and close relative Emmonsia.</title>
        <authorList>
            <person name="Munoz J.F."/>
            <person name="Gauthier G.M."/>
            <person name="Desjardins C.A."/>
            <person name="Gallo J.E."/>
            <person name="Holder J."/>
            <person name="Sullivan T.D."/>
            <person name="Marty A.J."/>
            <person name="Carmen J.C."/>
            <person name="Chen Z."/>
            <person name="Ding L."/>
            <person name="Gujja S."/>
            <person name="Magrini V."/>
            <person name="Misas E."/>
            <person name="Mitreva M."/>
            <person name="Priest M."/>
            <person name="Saif S."/>
            <person name="Whiston E.A."/>
            <person name="Young S."/>
            <person name="Zeng Q."/>
            <person name="Goldman W.E."/>
            <person name="Mardis E.R."/>
            <person name="Taylor J.W."/>
            <person name="McEwen J.G."/>
            <person name="Clay O.K."/>
            <person name="Klein B.S."/>
            <person name="Cuomo C.A."/>
        </authorList>
    </citation>
    <scope>NUCLEOTIDE SEQUENCE [LARGE SCALE GENOMIC DNA]</scope>
    <source>
        <strain evidence="4">UAMH 3008</strain>
    </source>
</reference>
<protein>
    <submittedName>
        <fullName evidence="3">Uncharacterized protein</fullName>
    </submittedName>
</protein>
<comment type="cofactor">
    <cofactor evidence="1">
        <name>FAD</name>
        <dbReference type="ChEBI" id="CHEBI:57692"/>
    </cofactor>
</comment>
<dbReference type="Pfam" id="PF13450">
    <property type="entry name" value="NAD_binding_8"/>
    <property type="match status" value="1"/>
</dbReference>
<dbReference type="PANTHER" id="PTHR42877">
    <property type="entry name" value="L-ORNITHINE N(5)-MONOOXYGENASE-RELATED"/>
    <property type="match status" value="1"/>
</dbReference>
<dbReference type="EMBL" id="LCZI01001184">
    <property type="protein sequence ID" value="KKZ62120.1"/>
    <property type="molecule type" value="Genomic_DNA"/>
</dbReference>
<proteinExistence type="inferred from homology"/>
<evidence type="ECO:0000313" key="3">
    <source>
        <dbReference type="EMBL" id="KKZ62120.1"/>
    </source>
</evidence>
<comment type="similarity">
    <text evidence="2">Belongs to the FAD-binding monooxygenase family.</text>
</comment>
<dbReference type="Proteomes" id="UP000034164">
    <property type="component" value="Unassembled WGS sequence"/>
</dbReference>
<feature type="non-terminal residue" evidence="3">
    <location>
        <position position="195"/>
    </location>
</feature>
<gene>
    <name evidence="3" type="ORF">EMCG_03414</name>
</gene>
<organism evidence="3 4">
    <name type="scientific">[Emmonsia] crescens</name>
    <dbReference type="NCBI Taxonomy" id="73230"/>
    <lineage>
        <taxon>Eukaryota</taxon>
        <taxon>Fungi</taxon>
        <taxon>Dikarya</taxon>
        <taxon>Ascomycota</taxon>
        <taxon>Pezizomycotina</taxon>
        <taxon>Eurotiomycetes</taxon>
        <taxon>Eurotiomycetidae</taxon>
        <taxon>Onygenales</taxon>
        <taxon>Ajellomycetaceae</taxon>
        <taxon>Emergomyces</taxon>
    </lineage>
</organism>
<name>A0A0G2HWF9_9EURO</name>
<accession>A0A0G2HWF9</accession>
<dbReference type="InterPro" id="IPR051209">
    <property type="entry name" value="FAD-bind_Monooxygenase_sf"/>
</dbReference>
<sequence>MSASKSTDKDGPSYTRVACIGAGASGIALGATLKRWYNFDDIRFFDRHPDSGGTWWANRYPGIACDIPSGLYSFSFELNPNWGRFLSSGEEIKAYHDRTRDKYSLRDKMVFSTEALRCEWDEESSIWTVYLQDLKTGEEYTHRCQILFSAVGQLVVPRKCDIPGSEKFNGRILHSAEWDTSVDLKDKNVIVLGNG</sequence>
<evidence type="ECO:0000313" key="4">
    <source>
        <dbReference type="Proteomes" id="UP000034164"/>
    </source>
</evidence>
<dbReference type="OrthoDB" id="74360at2759"/>
<dbReference type="PANTHER" id="PTHR42877:SF10">
    <property type="entry name" value="L-ORNITHINE N(5)-OXYGENASE"/>
    <property type="match status" value="1"/>
</dbReference>
<dbReference type="InterPro" id="IPR036188">
    <property type="entry name" value="FAD/NAD-bd_sf"/>
</dbReference>
<dbReference type="Gene3D" id="3.50.50.60">
    <property type="entry name" value="FAD/NAD(P)-binding domain"/>
    <property type="match status" value="1"/>
</dbReference>
<dbReference type="SUPFAM" id="SSF51905">
    <property type="entry name" value="FAD/NAD(P)-binding domain"/>
    <property type="match status" value="1"/>
</dbReference>
<evidence type="ECO:0000256" key="1">
    <source>
        <dbReference type="ARBA" id="ARBA00001974"/>
    </source>
</evidence>
<evidence type="ECO:0000256" key="2">
    <source>
        <dbReference type="ARBA" id="ARBA00010139"/>
    </source>
</evidence>
<dbReference type="VEuPathDB" id="FungiDB:EMCG_03414"/>
<comment type="caution">
    <text evidence="3">The sequence shown here is derived from an EMBL/GenBank/DDBJ whole genome shotgun (WGS) entry which is preliminary data.</text>
</comment>
<dbReference type="AlphaFoldDB" id="A0A0G2HWF9"/>